<dbReference type="GO" id="GO:0017111">
    <property type="term" value="F:ribonucleoside triphosphate phosphatase activity"/>
    <property type="evidence" value="ECO:0007669"/>
    <property type="project" value="InterPro"/>
</dbReference>
<sequence>MSDIVLASNNAGKIAEFNALFSGLNLNIIAQGTLGIGEAEENADTFVENALIKARHAAKAGGKAALADDSGLVVPALGGAPGVYSARYAGRHGDDAANNAKLLAELADSAAREAYFVCIIAYLRHADDPLPIIAQGIWQGSIAHSVSGANGFGYDPLFIPQGMNCSSAQLSPEEKNALSHRGQAMQSLMRQLHPLYAKES</sequence>
<evidence type="ECO:0000256" key="1">
    <source>
        <dbReference type="ARBA" id="ARBA00008023"/>
    </source>
</evidence>
<evidence type="ECO:0000256" key="4">
    <source>
        <dbReference type="ARBA" id="ARBA00022741"/>
    </source>
</evidence>
<comment type="function">
    <text evidence="10">Pyrophosphatase that catalyzes the hydrolysis of nucleoside triphosphates to their monophosphate derivatives, with a high preference for the non-canonical purine nucleotides XTP (xanthosine triphosphate), dITP (deoxyinosine triphosphate) and ITP. Seems to function as a house-cleaning enzyme that removes non-canonical purine nucleotides from the nucleotide pool, thus preventing their incorporation into DNA/RNA and avoiding chromosomal lesions.</text>
</comment>
<keyword evidence="7 10" id="KW-0546">Nucleotide metabolism</keyword>
<dbReference type="GO" id="GO:0000166">
    <property type="term" value="F:nucleotide binding"/>
    <property type="evidence" value="ECO:0007669"/>
    <property type="project" value="UniProtKB-KW"/>
</dbReference>
<dbReference type="EC" id="3.6.1.66" evidence="10"/>
<comment type="catalytic activity">
    <reaction evidence="10">
        <text>ITP + H2O = IMP + diphosphate + H(+)</text>
        <dbReference type="Rhea" id="RHEA:29399"/>
        <dbReference type="ChEBI" id="CHEBI:15377"/>
        <dbReference type="ChEBI" id="CHEBI:15378"/>
        <dbReference type="ChEBI" id="CHEBI:33019"/>
        <dbReference type="ChEBI" id="CHEBI:58053"/>
        <dbReference type="ChEBI" id="CHEBI:61402"/>
        <dbReference type="EC" id="3.6.1.66"/>
    </reaction>
</comment>
<dbReference type="GO" id="GO:0009146">
    <property type="term" value="P:purine nucleoside triphosphate catabolic process"/>
    <property type="evidence" value="ECO:0007669"/>
    <property type="project" value="UniProtKB-UniRule"/>
</dbReference>
<dbReference type="GO" id="GO:0009117">
    <property type="term" value="P:nucleotide metabolic process"/>
    <property type="evidence" value="ECO:0007669"/>
    <property type="project" value="UniProtKB-KW"/>
</dbReference>
<feature type="binding site" evidence="10">
    <location>
        <begin position="180"/>
        <end position="181"/>
    </location>
    <ligand>
        <name>substrate</name>
    </ligand>
</feature>
<keyword evidence="3 10" id="KW-0479">Metal-binding</keyword>
<feature type="binding site" evidence="10">
    <location>
        <position position="175"/>
    </location>
    <ligand>
        <name>substrate</name>
    </ligand>
</feature>
<feature type="active site" description="Proton acceptor" evidence="10">
    <location>
        <position position="69"/>
    </location>
</feature>
<name>A0A380N0T4_9GAMM</name>
<keyword evidence="6 10" id="KW-0460">Magnesium</keyword>
<keyword evidence="5 10" id="KW-0378">Hydrolase</keyword>
<dbReference type="FunFam" id="3.90.950.10:FF:000001">
    <property type="entry name" value="dITP/XTP pyrophosphatase"/>
    <property type="match status" value="1"/>
</dbReference>
<dbReference type="GO" id="GO:0046872">
    <property type="term" value="F:metal ion binding"/>
    <property type="evidence" value="ECO:0007669"/>
    <property type="project" value="UniProtKB-KW"/>
</dbReference>
<dbReference type="Pfam" id="PF01725">
    <property type="entry name" value="Ham1p_like"/>
    <property type="match status" value="1"/>
</dbReference>
<dbReference type="SUPFAM" id="SSF52972">
    <property type="entry name" value="ITPase-like"/>
    <property type="match status" value="1"/>
</dbReference>
<evidence type="ECO:0000256" key="3">
    <source>
        <dbReference type="ARBA" id="ARBA00022723"/>
    </source>
</evidence>
<evidence type="ECO:0000256" key="9">
    <source>
        <dbReference type="ARBA" id="ARBA00052017"/>
    </source>
</evidence>
<keyword evidence="13" id="KW-1185">Reference proteome</keyword>
<evidence type="ECO:0000256" key="10">
    <source>
        <dbReference type="HAMAP-Rule" id="MF_01405"/>
    </source>
</evidence>
<comment type="catalytic activity">
    <reaction evidence="8 10">
        <text>dITP + H2O = dIMP + diphosphate + H(+)</text>
        <dbReference type="Rhea" id="RHEA:28342"/>
        <dbReference type="ChEBI" id="CHEBI:15377"/>
        <dbReference type="ChEBI" id="CHEBI:15378"/>
        <dbReference type="ChEBI" id="CHEBI:33019"/>
        <dbReference type="ChEBI" id="CHEBI:61194"/>
        <dbReference type="ChEBI" id="CHEBI:61382"/>
        <dbReference type="EC" id="3.6.1.66"/>
    </reaction>
</comment>
<dbReference type="HAMAP" id="MF_01405">
    <property type="entry name" value="Non_canon_purine_NTPase"/>
    <property type="match status" value="1"/>
</dbReference>
<keyword evidence="4 10" id="KW-0547">Nucleotide-binding</keyword>
<dbReference type="CDD" id="cd00515">
    <property type="entry name" value="HAM1"/>
    <property type="match status" value="1"/>
</dbReference>
<evidence type="ECO:0000256" key="5">
    <source>
        <dbReference type="ARBA" id="ARBA00022801"/>
    </source>
</evidence>
<feature type="binding site" evidence="10">
    <location>
        <position position="40"/>
    </location>
    <ligand>
        <name>Mg(2+)</name>
        <dbReference type="ChEBI" id="CHEBI:18420"/>
    </ligand>
</feature>
<protein>
    <recommendedName>
        <fullName evidence="10">dITP/XTP pyrophosphatase</fullName>
        <ecNumber evidence="10">3.6.1.66</ecNumber>
    </recommendedName>
    <alternativeName>
        <fullName evidence="10">Non-canonical purine NTP pyrophosphatase</fullName>
    </alternativeName>
    <alternativeName>
        <fullName evidence="10">Non-standard purine NTP pyrophosphatase</fullName>
    </alternativeName>
    <alternativeName>
        <fullName evidence="10">Nucleoside-triphosphate diphosphatase</fullName>
    </alternativeName>
    <alternativeName>
        <fullName evidence="10">Nucleoside-triphosphate pyrophosphatase</fullName>
        <shortName evidence="10">NTPase</shortName>
    </alternativeName>
</protein>
<feature type="binding site" evidence="10">
    <location>
        <position position="70"/>
    </location>
    <ligand>
        <name>substrate</name>
    </ligand>
</feature>
<dbReference type="PANTHER" id="PTHR11067">
    <property type="entry name" value="INOSINE TRIPHOSPHATE PYROPHOSPHATASE/HAM1 PROTEIN"/>
    <property type="match status" value="1"/>
</dbReference>
<dbReference type="GO" id="GO:0036220">
    <property type="term" value="F:ITP diphosphatase activity"/>
    <property type="evidence" value="ECO:0007669"/>
    <property type="project" value="UniProtKB-UniRule"/>
</dbReference>
<comment type="subunit">
    <text evidence="2 10">Homodimer.</text>
</comment>
<evidence type="ECO:0000256" key="6">
    <source>
        <dbReference type="ARBA" id="ARBA00022842"/>
    </source>
</evidence>
<feature type="binding site" evidence="10">
    <location>
        <position position="69"/>
    </location>
    <ligand>
        <name>Mg(2+)</name>
        <dbReference type="ChEBI" id="CHEBI:18420"/>
    </ligand>
</feature>
<evidence type="ECO:0000313" key="12">
    <source>
        <dbReference type="EMBL" id="SUO98172.1"/>
    </source>
</evidence>
<dbReference type="GO" id="GO:0005829">
    <property type="term" value="C:cytosol"/>
    <property type="evidence" value="ECO:0007669"/>
    <property type="project" value="TreeGrafter"/>
</dbReference>
<dbReference type="Proteomes" id="UP000254575">
    <property type="component" value="Unassembled WGS sequence"/>
</dbReference>
<feature type="binding site" evidence="10">
    <location>
        <begin position="8"/>
        <end position="13"/>
    </location>
    <ligand>
        <name>substrate</name>
    </ligand>
</feature>
<evidence type="ECO:0000256" key="8">
    <source>
        <dbReference type="ARBA" id="ARBA00051875"/>
    </source>
</evidence>
<evidence type="ECO:0000256" key="11">
    <source>
        <dbReference type="RuleBase" id="RU003781"/>
    </source>
</evidence>
<dbReference type="PANTHER" id="PTHR11067:SF9">
    <property type="entry name" value="INOSINE TRIPHOSPHATE PYROPHOSPHATASE"/>
    <property type="match status" value="1"/>
</dbReference>
<dbReference type="OrthoDB" id="9807456at2"/>
<comment type="cofactor">
    <cofactor evidence="10">
        <name>Mg(2+)</name>
        <dbReference type="ChEBI" id="CHEBI:18420"/>
    </cofactor>
    <text evidence="10">Binds 1 Mg(2+) ion per subunit.</text>
</comment>
<dbReference type="InterPro" id="IPR029001">
    <property type="entry name" value="ITPase-like_fam"/>
</dbReference>
<dbReference type="RefSeq" id="WP_115219031.1">
    <property type="nucleotide sequence ID" value="NZ_UHIA01000004.1"/>
</dbReference>
<evidence type="ECO:0000313" key="13">
    <source>
        <dbReference type="Proteomes" id="UP000254575"/>
    </source>
</evidence>
<reference evidence="12 13" key="1">
    <citation type="submission" date="2018-06" db="EMBL/GenBank/DDBJ databases">
        <authorList>
            <consortium name="Pathogen Informatics"/>
            <person name="Doyle S."/>
        </authorList>
    </citation>
    <scope>NUCLEOTIDE SEQUENCE [LARGE SCALE GENOMIC DNA]</scope>
    <source>
        <strain evidence="12 13">NCTC10717</strain>
    </source>
</reference>
<dbReference type="Gene3D" id="3.90.950.10">
    <property type="match status" value="1"/>
</dbReference>
<dbReference type="GO" id="GO:0036222">
    <property type="term" value="F:XTP diphosphatase activity"/>
    <property type="evidence" value="ECO:0007669"/>
    <property type="project" value="UniProtKB-UniRule"/>
</dbReference>
<dbReference type="AlphaFoldDB" id="A0A380N0T4"/>
<dbReference type="InterPro" id="IPR002637">
    <property type="entry name" value="RdgB/HAM1"/>
</dbReference>
<comment type="catalytic activity">
    <reaction evidence="9 10">
        <text>XTP + H2O = XMP + diphosphate + H(+)</text>
        <dbReference type="Rhea" id="RHEA:28610"/>
        <dbReference type="ChEBI" id="CHEBI:15377"/>
        <dbReference type="ChEBI" id="CHEBI:15378"/>
        <dbReference type="ChEBI" id="CHEBI:33019"/>
        <dbReference type="ChEBI" id="CHEBI:57464"/>
        <dbReference type="ChEBI" id="CHEBI:61314"/>
        <dbReference type="EC" id="3.6.1.66"/>
    </reaction>
</comment>
<dbReference type="InterPro" id="IPR020922">
    <property type="entry name" value="dITP/XTP_pyrophosphatase"/>
</dbReference>
<organism evidence="12 13">
    <name type="scientific">Suttonella indologenes</name>
    <dbReference type="NCBI Taxonomy" id="13276"/>
    <lineage>
        <taxon>Bacteria</taxon>
        <taxon>Pseudomonadati</taxon>
        <taxon>Pseudomonadota</taxon>
        <taxon>Gammaproteobacteria</taxon>
        <taxon>Cardiobacteriales</taxon>
        <taxon>Cardiobacteriaceae</taxon>
        <taxon>Suttonella</taxon>
    </lineage>
</organism>
<dbReference type="EMBL" id="UHIA01000004">
    <property type="protein sequence ID" value="SUO98172.1"/>
    <property type="molecule type" value="Genomic_DNA"/>
</dbReference>
<proteinExistence type="inferred from homology"/>
<feature type="binding site" evidence="10">
    <location>
        <begin position="152"/>
        <end position="155"/>
    </location>
    <ligand>
        <name>substrate</name>
    </ligand>
</feature>
<evidence type="ECO:0000256" key="7">
    <source>
        <dbReference type="ARBA" id="ARBA00023080"/>
    </source>
</evidence>
<accession>A0A380N0T4</accession>
<evidence type="ECO:0000256" key="2">
    <source>
        <dbReference type="ARBA" id="ARBA00011738"/>
    </source>
</evidence>
<gene>
    <name evidence="12" type="primary">rdgB</name>
    <name evidence="12" type="ORF">NCTC10717_01913</name>
</gene>
<comment type="similarity">
    <text evidence="1 10 11">Belongs to the HAM1 NTPase family.</text>
</comment>
<dbReference type="GO" id="GO:0035870">
    <property type="term" value="F:dITP diphosphatase activity"/>
    <property type="evidence" value="ECO:0007669"/>
    <property type="project" value="UniProtKB-UniRule"/>
</dbReference>
<dbReference type="NCBIfam" id="TIGR00042">
    <property type="entry name" value="RdgB/HAM1 family non-canonical purine NTP pyrophosphatase"/>
    <property type="match status" value="1"/>
</dbReference>